<evidence type="ECO:0000256" key="6">
    <source>
        <dbReference type="ARBA" id="ARBA00023136"/>
    </source>
</evidence>
<proteinExistence type="predicted"/>
<organism evidence="10 11">
    <name type="scientific">Psychroflexus salinarum</name>
    <dbReference type="NCBI Taxonomy" id="546024"/>
    <lineage>
        <taxon>Bacteria</taxon>
        <taxon>Pseudomonadati</taxon>
        <taxon>Bacteroidota</taxon>
        <taxon>Flavobacteriia</taxon>
        <taxon>Flavobacteriales</taxon>
        <taxon>Flavobacteriaceae</taxon>
        <taxon>Psychroflexus</taxon>
    </lineage>
</organism>
<dbReference type="PROSITE" id="PS00211">
    <property type="entry name" value="ABC_TRANSPORTER_1"/>
    <property type="match status" value="1"/>
</dbReference>
<dbReference type="Gene3D" id="3.40.50.300">
    <property type="entry name" value="P-loop containing nucleotide triphosphate hydrolases"/>
    <property type="match status" value="1"/>
</dbReference>
<evidence type="ECO:0000313" key="10">
    <source>
        <dbReference type="EMBL" id="MFD0932988.1"/>
    </source>
</evidence>
<accession>A0ABW3GR16</accession>
<dbReference type="InterPro" id="IPR039421">
    <property type="entry name" value="Type_1_exporter"/>
</dbReference>
<evidence type="ECO:0000256" key="5">
    <source>
        <dbReference type="ARBA" id="ARBA00022989"/>
    </source>
</evidence>
<keyword evidence="6 7" id="KW-0472">Membrane</keyword>
<dbReference type="Gene3D" id="1.20.1560.10">
    <property type="entry name" value="ABC transporter type 1, transmembrane domain"/>
    <property type="match status" value="1"/>
</dbReference>
<feature type="transmembrane region" description="Helical" evidence="7">
    <location>
        <begin position="65"/>
        <end position="90"/>
    </location>
</feature>
<evidence type="ECO:0000313" key="11">
    <source>
        <dbReference type="Proteomes" id="UP001597049"/>
    </source>
</evidence>
<keyword evidence="3" id="KW-0547">Nucleotide-binding</keyword>
<feature type="transmembrane region" description="Helical" evidence="7">
    <location>
        <begin position="27"/>
        <end position="44"/>
    </location>
</feature>
<gene>
    <name evidence="10" type="ORF">ACFQ0R_10315</name>
</gene>
<name>A0ABW3GR16_9FLAO</name>
<feature type="transmembrane region" description="Helical" evidence="7">
    <location>
        <begin position="154"/>
        <end position="181"/>
    </location>
</feature>
<feature type="domain" description="ABC transmembrane type-1" evidence="9">
    <location>
        <begin position="30"/>
        <end position="312"/>
    </location>
</feature>
<dbReference type="CDD" id="cd18544">
    <property type="entry name" value="ABC_6TM_TmrA_like"/>
    <property type="match status" value="1"/>
</dbReference>
<dbReference type="PANTHER" id="PTHR43394">
    <property type="entry name" value="ATP-DEPENDENT PERMEASE MDL1, MITOCHONDRIAL"/>
    <property type="match status" value="1"/>
</dbReference>
<evidence type="ECO:0000259" key="8">
    <source>
        <dbReference type="PROSITE" id="PS50893"/>
    </source>
</evidence>
<dbReference type="SUPFAM" id="SSF52540">
    <property type="entry name" value="P-loop containing nucleoside triphosphate hydrolases"/>
    <property type="match status" value="1"/>
</dbReference>
<dbReference type="GO" id="GO:0005524">
    <property type="term" value="F:ATP binding"/>
    <property type="evidence" value="ECO:0007669"/>
    <property type="project" value="UniProtKB-KW"/>
</dbReference>
<comment type="caution">
    <text evidence="10">The sequence shown here is derived from an EMBL/GenBank/DDBJ whole genome shotgun (WGS) entry which is preliminary data.</text>
</comment>
<keyword evidence="4 10" id="KW-0067">ATP-binding</keyword>
<dbReference type="Proteomes" id="UP001597049">
    <property type="component" value="Unassembled WGS sequence"/>
</dbReference>
<keyword evidence="2 7" id="KW-0812">Transmembrane</keyword>
<dbReference type="PROSITE" id="PS50893">
    <property type="entry name" value="ABC_TRANSPORTER_2"/>
    <property type="match status" value="1"/>
</dbReference>
<dbReference type="SUPFAM" id="SSF90123">
    <property type="entry name" value="ABC transporter transmembrane region"/>
    <property type="match status" value="1"/>
</dbReference>
<dbReference type="InterPro" id="IPR036640">
    <property type="entry name" value="ABC1_TM_sf"/>
</dbReference>
<evidence type="ECO:0000256" key="7">
    <source>
        <dbReference type="SAM" id="Phobius"/>
    </source>
</evidence>
<reference evidence="11" key="1">
    <citation type="journal article" date="2019" name="Int. J. Syst. Evol. Microbiol.">
        <title>The Global Catalogue of Microorganisms (GCM) 10K type strain sequencing project: providing services to taxonomists for standard genome sequencing and annotation.</title>
        <authorList>
            <consortium name="The Broad Institute Genomics Platform"/>
            <consortium name="The Broad Institute Genome Sequencing Center for Infectious Disease"/>
            <person name="Wu L."/>
            <person name="Ma J."/>
        </authorList>
    </citation>
    <scope>NUCLEOTIDE SEQUENCE [LARGE SCALE GENOMIC DNA]</scope>
    <source>
        <strain evidence="11">CCUG 56752</strain>
    </source>
</reference>
<evidence type="ECO:0000256" key="1">
    <source>
        <dbReference type="ARBA" id="ARBA00004651"/>
    </source>
</evidence>
<evidence type="ECO:0000259" key="9">
    <source>
        <dbReference type="PROSITE" id="PS50929"/>
    </source>
</evidence>
<feature type="domain" description="ABC transporter" evidence="8">
    <location>
        <begin position="345"/>
        <end position="579"/>
    </location>
</feature>
<dbReference type="InterPro" id="IPR003593">
    <property type="entry name" value="AAA+_ATPase"/>
</dbReference>
<dbReference type="EMBL" id="JBHTIV010000010">
    <property type="protein sequence ID" value="MFD0932988.1"/>
    <property type="molecule type" value="Genomic_DNA"/>
</dbReference>
<dbReference type="InterPro" id="IPR017871">
    <property type="entry name" value="ABC_transporter-like_CS"/>
</dbReference>
<dbReference type="RefSeq" id="WP_379658295.1">
    <property type="nucleotide sequence ID" value="NZ_JBHTIV010000010.1"/>
</dbReference>
<dbReference type="PROSITE" id="PS50929">
    <property type="entry name" value="ABC_TM1F"/>
    <property type="match status" value="1"/>
</dbReference>
<dbReference type="Pfam" id="PF00005">
    <property type="entry name" value="ABC_tran"/>
    <property type="match status" value="1"/>
</dbReference>
<sequence length="589" mass="67444">MEKNSGNAFDTKLFKRLLKFTDPYKKTFYFVGFAAIALSGLGVLRPYLLRLTIDDGITKSDADSLIFYVSTMLVVLIFEVIFQFSFIFYANWLGQEVITDIRIKLYKYMMNFKKQYFDNSSVGRLVTRAVSDIETIASIFSQGLFMIISDLLKMIVVLGFMFWQSWQLTLLVLTVLPFIIYATRVFQKKMKIAFEEVRTQVSNLNSYVQEHLTGMKIVQIFNREKEEYNRFKDINRKHRDGWIKTVWYNAIFFPIAEMSTSITIGLIVWFGGLRVVESDMLSLGIIVMFIELSQMLFRPLRQIADKFNSLQMGMVAANRVFKILDTDSQIENSGTIVPKKMRGHITFEDVRFNYIPDEEILKGISFEVQPGETVAIVGATGAGKSTVINLLSRFYEIKSGKITVDGEDLKNYELTALRSQIAVVLQDVFLFADSILNNITLNKEEITEEQVISAAKDIGVHEFISSLPNSYHYNVKERGVMLSSGQRQLIAFLRAYVTNPSILVLDEATSSVDSYSEQLIQEATDKLTKNRTSIVIAHRLATIKNADKIIVMDLGKIVETGKHSELLNKENGYYKNLYEAQFQYEEKIN</sequence>
<dbReference type="InterPro" id="IPR011527">
    <property type="entry name" value="ABC1_TM_dom"/>
</dbReference>
<comment type="subcellular location">
    <subcellularLocation>
        <location evidence="1">Cell membrane</location>
        <topology evidence="1">Multi-pass membrane protein</topology>
    </subcellularLocation>
</comment>
<keyword evidence="5 7" id="KW-1133">Transmembrane helix</keyword>
<dbReference type="PANTHER" id="PTHR43394:SF1">
    <property type="entry name" value="ATP-BINDING CASSETTE SUB-FAMILY B MEMBER 10, MITOCHONDRIAL"/>
    <property type="match status" value="1"/>
</dbReference>
<dbReference type="SMART" id="SM00382">
    <property type="entry name" value="AAA"/>
    <property type="match status" value="1"/>
</dbReference>
<evidence type="ECO:0000256" key="3">
    <source>
        <dbReference type="ARBA" id="ARBA00022741"/>
    </source>
</evidence>
<dbReference type="Pfam" id="PF00664">
    <property type="entry name" value="ABC_membrane"/>
    <property type="match status" value="1"/>
</dbReference>
<protein>
    <submittedName>
        <fullName evidence="10">ABC transporter ATP-binding protein</fullName>
    </submittedName>
</protein>
<keyword evidence="11" id="KW-1185">Reference proteome</keyword>
<evidence type="ECO:0000256" key="2">
    <source>
        <dbReference type="ARBA" id="ARBA00022692"/>
    </source>
</evidence>
<evidence type="ECO:0000256" key="4">
    <source>
        <dbReference type="ARBA" id="ARBA00022840"/>
    </source>
</evidence>
<dbReference type="InterPro" id="IPR003439">
    <property type="entry name" value="ABC_transporter-like_ATP-bd"/>
</dbReference>
<dbReference type="InterPro" id="IPR027417">
    <property type="entry name" value="P-loop_NTPase"/>
</dbReference>
<feature type="transmembrane region" description="Helical" evidence="7">
    <location>
        <begin position="246"/>
        <end position="268"/>
    </location>
</feature>